<proteinExistence type="predicted"/>
<evidence type="ECO:0000256" key="2">
    <source>
        <dbReference type="ARBA" id="ARBA00022692"/>
    </source>
</evidence>
<keyword evidence="2 6" id="KW-0812">Transmembrane</keyword>
<dbReference type="Pfam" id="PF03006">
    <property type="entry name" value="HlyIII"/>
    <property type="match status" value="1"/>
</dbReference>
<reference evidence="7 8" key="1">
    <citation type="journal article" date="2011" name="J. Biotechnol.">
        <title>The complete genome sequence of the dominant Sinorhizobium meliloti field isolate SM11 extends the S. meliloti pan-genome.</title>
        <authorList>
            <person name="Schneiker-Bekel S."/>
            <person name="Wibberg D."/>
            <person name="Bekel T."/>
            <person name="Blom J."/>
            <person name="Linke B."/>
            <person name="Neuweger H."/>
            <person name="Stiens M."/>
            <person name="Vorholter F.J."/>
            <person name="Weidner S."/>
            <person name="Goesmann A."/>
            <person name="Puhler A."/>
            <person name="Schluter A."/>
        </authorList>
    </citation>
    <scope>NUCLEOTIDE SEQUENCE [LARGE SCALE GENOMIC DNA]</scope>
    <source>
        <strain evidence="7 8">SM11</strain>
    </source>
</reference>
<dbReference type="KEGG" id="smx:SM11_chr0649"/>
<feature type="transmembrane region" description="Helical" evidence="6">
    <location>
        <begin position="101"/>
        <end position="119"/>
    </location>
</feature>
<evidence type="ECO:0000256" key="6">
    <source>
        <dbReference type="SAM" id="Phobius"/>
    </source>
</evidence>
<feature type="transmembrane region" description="Helical" evidence="6">
    <location>
        <begin position="36"/>
        <end position="57"/>
    </location>
</feature>
<evidence type="ECO:0000256" key="5">
    <source>
        <dbReference type="PIRSR" id="PIRSR604254-1"/>
    </source>
</evidence>
<dbReference type="PATRIC" id="fig|707241.3.peg.676"/>
<feature type="transmembrane region" description="Helical" evidence="6">
    <location>
        <begin position="214"/>
        <end position="236"/>
    </location>
</feature>
<sequence length="237" mass="25581">MLLQAADGYRERSGRGRVKVAGVKWDYDRSEMIADAIVHGIGLSAALVGVTALIFYATVWSTSGQLAAASIYGGGLIAALSISFVYNLFPVGRAKWFLRRLDHSGIFVLIAATYTPFLQRGWDDPFLFSMLVAIWLIAAAGIAMKCLLPGRFDRLAILLYLAMGWSGLLAAKSLFTALSATTLTLIVIGGVIYSVGVIFHVWERLRFQNAIWHGFVVTGAAVHYSAVLTCISSAAVS</sequence>
<keyword evidence="5" id="KW-0862">Zinc</keyword>
<keyword evidence="4 6" id="KW-0472">Membrane</keyword>
<dbReference type="PANTHER" id="PTHR20855">
    <property type="entry name" value="ADIPOR/PROGESTIN RECEPTOR-RELATED"/>
    <property type="match status" value="1"/>
</dbReference>
<feature type="transmembrane region" description="Helical" evidence="6">
    <location>
        <begin position="155"/>
        <end position="175"/>
    </location>
</feature>
<dbReference type="AlphaFoldDB" id="F7WZY5"/>
<evidence type="ECO:0000256" key="1">
    <source>
        <dbReference type="ARBA" id="ARBA00004141"/>
    </source>
</evidence>
<dbReference type="PANTHER" id="PTHR20855:SF3">
    <property type="entry name" value="LD03007P"/>
    <property type="match status" value="1"/>
</dbReference>
<protein>
    <submittedName>
        <fullName evidence="7">Probabable HlyIII</fullName>
    </submittedName>
</protein>
<organism evidence="7 8">
    <name type="scientific">Sinorhizobium meliloti (strain SM11)</name>
    <dbReference type="NCBI Taxonomy" id="707241"/>
    <lineage>
        <taxon>Bacteria</taxon>
        <taxon>Pseudomonadati</taxon>
        <taxon>Pseudomonadota</taxon>
        <taxon>Alphaproteobacteria</taxon>
        <taxon>Hyphomicrobiales</taxon>
        <taxon>Rhizobiaceae</taxon>
        <taxon>Sinorhizobium/Ensifer group</taxon>
        <taxon>Sinorhizobium</taxon>
    </lineage>
</organism>
<feature type="transmembrane region" description="Helical" evidence="6">
    <location>
        <begin position="181"/>
        <end position="202"/>
    </location>
</feature>
<feature type="transmembrane region" description="Helical" evidence="6">
    <location>
        <begin position="125"/>
        <end position="148"/>
    </location>
</feature>
<accession>F7WZY5</accession>
<name>F7WZY5_SINMM</name>
<gene>
    <name evidence="7" type="ordered locus">SM11_chr0649</name>
</gene>
<evidence type="ECO:0000313" key="8">
    <source>
        <dbReference type="Proteomes" id="UP000009045"/>
    </source>
</evidence>
<comment type="subcellular location">
    <subcellularLocation>
        <location evidence="1">Membrane</location>
        <topology evidence="1">Multi-pass membrane protein</topology>
    </subcellularLocation>
</comment>
<evidence type="ECO:0000256" key="4">
    <source>
        <dbReference type="ARBA" id="ARBA00023136"/>
    </source>
</evidence>
<keyword evidence="3 6" id="KW-1133">Transmembrane helix</keyword>
<evidence type="ECO:0000313" key="7">
    <source>
        <dbReference type="EMBL" id="AEH77928.1"/>
    </source>
</evidence>
<feature type="transmembrane region" description="Helical" evidence="6">
    <location>
        <begin position="69"/>
        <end position="89"/>
    </location>
</feature>
<dbReference type="GO" id="GO:0016020">
    <property type="term" value="C:membrane"/>
    <property type="evidence" value="ECO:0007669"/>
    <property type="project" value="UniProtKB-SubCell"/>
</dbReference>
<keyword evidence="5" id="KW-0479">Metal-binding</keyword>
<dbReference type="Proteomes" id="UP000009045">
    <property type="component" value="Chromosome"/>
</dbReference>
<dbReference type="HOGENOM" id="CLU_051078_1_2_5"/>
<evidence type="ECO:0000256" key="3">
    <source>
        <dbReference type="ARBA" id="ARBA00022989"/>
    </source>
</evidence>
<feature type="binding site" evidence="5">
    <location>
        <position position="213"/>
    </location>
    <ligand>
        <name>Zn(2+)</name>
        <dbReference type="ChEBI" id="CHEBI:29105"/>
    </ligand>
</feature>
<dbReference type="GO" id="GO:0046872">
    <property type="term" value="F:metal ion binding"/>
    <property type="evidence" value="ECO:0007669"/>
    <property type="project" value="UniProtKB-KW"/>
</dbReference>
<dbReference type="InterPro" id="IPR004254">
    <property type="entry name" value="AdipoR/HlyIII-related"/>
</dbReference>
<dbReference type="EMBL" id="CP001830">
    <property type="protein sequence ID" value="AEH77928.1"/>
    <property type="molecule type" value="Genomic_DNA"/>
</dbReference>